<dbReference type="eggNOG" id="ENOG5033F1D">
    <property type="taxonomic scope" value="Bacteria"/>
</dbReference>
<evidence type="ECO:0000256" key="1">
    <source>
        <dbReference type="SAM" id="MobiDB-lite"/>
    </source>
</evidence>
<reference evidence="2 3" key="2">
    <citation type="journal article" date="2011" name="J. Bacteriol.">
        <title>Complete genome sequence of strain HTCC2503T of Parvularcula bermudensis, the type species of the order "Parvularculales" in the class Alphaproteobacteria.</title>
        <authorList>
            <person name="Oh H.M."/>
            <person name="Kang I."/>
            <person name="Vergin K.L."/>
            <person name="Kang D."/>
            <person name="Rhee K.H."/>
            <person name="Giovannoni S.J."/>
            <person name="Cho J.C."/>
        </authorList>
    </citation>
    <scope>NUCLEOTIDE SEQUENCE [LARGE SCALE GENOMIC DNA]</scope>
    <source>
        <strain evidence="3">ATCC BAA-594 / HTCC2503 / KCTC 12087</strain>
    </source>
</reference>
<sequence length="111" mass="12866">MTEKPELTLRDGAIKAAIWRNSGTGGDFFTTSISRTYRDEKSGEFKDTNSFTGSDLLKVSALAQEAYQQTRALLHDQQADRVRDERSEKTLEEDRSRTRRRSRTREHGRER</sequence>
<dbReference type="KEGG" id="pbr:PB2503_05787"/>
<dbReference type="EMBL" id="CP002156">
    <property type="protein sequence ID" value="ADM09228.1"/>
    <property type="molecule type" value="Genomic_DNA"/>
</dbReference>
<feature type="region of interest" description="Disordered" evidence="1">
    <location>
        <begin position="74"/>
        <end position="111"/>
    </location>
</feature>
<accession>E0TGY8</accession>
<gene>
    <name evidence="2" type="ordered locus">PB2503_05787</name>
</gene>
<dbReference type="OrthoDB" id="7632421at2"/>
<proteinExistence type="predicted"/>
<reference evidence="3" key="1">
    <citation type="submission" date="2010-08" db="EMBL/GenBank/DDBJ databases">
        <title>Genome sequence of Parvularcula bermudensis HTCC2503.</title>
        <authorList>
            <person name="Kang D.-M."/>
            <person name="Oh H.-M."/>
            <person name="Cho J.-C."/>
        </authorList>
    </citation>
    <scope>NUCLEOTIDE SEQUENCE [LARGE SCALE GENOMIC DNA]</scope>
    <source>
        <strain evidence="3">ATCC BAA-594 / HTCC2503 / KCTC 12087</strain>
    </source>
</reference>
<dbReference type="RefSeq" id="WP_013300202.1">
    <property type="nucleotide sequence ID" value="NC_014414.1"/>
</dbReference>
<evidence type="ECO:0000313" key="2">
    <source>
        <dbReference type="EMBL" id="ADM09228.1"/>
    </source>
</evidence>
<feature type="compositionally biased region" description="Basic and acidic residues" evidence="1">
    <location>
        <begin position="74"/>
        <end position="96"/>
    </location>
</feature>
<dbReference type="Proteomes" id="UP000001302">
    <property type="component" value="Chromosome"/>
</dbReference>
<protein>
    <submittedName>
        <fullName evidence="2">Uncharacterized protein</fullName>
    </submittedName>
</protein>
<name>E0TGY8_PARBH</name>
<dbReference type="HOGENOM" id="CLU_2155898_0_0_5"/>
<evidence type="ECO:0000313" key="3">
    <source>
        <dbReference type="Proteomes" id="UP000001302"/>
    </source>
</evidence>
<dbReference type="AlphaFoldDB" id="E0TGY8"/>
<keyword evidence="3" id="KW-1185">Reference proteome</keyword>
<organism evidence="2 3">
    <name type="scientific">Parvularcula bermudensis (strain ATCC BAA-594 / HTCC2503 / KCTC 12087)</name>
    <dbReference type="NCBI Taxonomy" id="314260"/>
    <lineage>
        <taxon>Bacteria</taxon>
        <taxon>Pseudomonadati</taxon>
        <taxon>Pseudomonadota</taxon>
        <taxon>Alphaproteobacteria</taxon>
        <taxon>Parvularculales</taxon>
        <taxon>Parvularculaceae</taxon>
        <taxon>Parvularcula</taxon>
    </lineage>
</organism>